<feature type="compositionally biased region" description="Basic and acidic residues" evidence="1">
    <location>
        <begin position="34"/>
        <end position="45"/>
    </location>
</feature>
<dbReference type="Proteomes" id="UP001341820">
    <property type="component" value="Unassembled WGS sequence"/>
</dbReference>
<evidence type="ECO:0000256" key="2">
    <source>
        <dbReference type="SAM" id="SignalP"/>
    </source>
</evidence>
<reference evidence="3 4" key="1">
    <citation type="submission" date="2023-03" db="EMBL/GenBank/DDBJ databases">
        <title>Bacillus Genome Sequencing.</title>
        <authorList>
            <person name="Dunlap C."/>
        </authorList>
    </citation>
    <scope>NUCLEOTIDE SEQUENCE [LARGE SCALE GENOMIC DNA]</scope>
    <source>
        <strain evidence="3 4">B-4107</strain>
    </source>
</reference>
<accession>A0ABU6NJU4</accession>
<protein>
    <submittedName>
        <fullName evidence="3">Uncharacterized protein</fullName>
    </submittedName>
</protein>
<keyword evidence="2" id="KW-0732">Signal</keyword>
<sequence>MKKRLFLITALIVIFSLTATAPNTFASGSDDSQIETRGKSDIEQS</sequence>
<organism evidence="3 4">
    <name type="scientific">Shouchella miscanthi</name>
    <dbReference type="NCBI Taxonomy" id="2598861"/>
    <lineage>
        <taxon>Bacteria</taxon>
        <taxon>Bacillati</taxon>
        <taxon>Bacillota</taxon>
        <taxon>Bacilli</taxon>
        <taxon>Bacillales</taxon>
        <taxon>Bacillaceae</taxon>
        <taxon>Shouchella</taxon>
    </lineage>
</organism>
<dbReference type="RefSeq" id="WP_328237244.1">
    <property type="nucleotide sequence ID" value="NZ_JAROAS010000019.1"/>
</dbReference>
<evidence type="ECO:0000313" key="4">
    <source>
        <dbReference type="Proteomes" id="UP001341820"/>
    </source>
</evidence>
<name>A0ABU6NJU4_9BACI</name>
<feature type="signal peptide" evidence="2">
    <location>
        <begin position="1"/>
        <end position="21"/>
    </location>
</feature>
<keyword evidence="4" id="KW-1185">Reference proteome</keyword>
<comment type="caution">
    <text evidence="3">The sequence shown here is derived from an EMBL/GenBank/DDBJ whole genome shotgun (WGS) entry which is preliminary data.</text>
</comment>
<gene>
    <name evidence="3" type="ORF">P5F74_10125</name>
</gene>
<evidence type="ECO:0000256" key="1">
    <source>
        <dbReference type="SAM" id="MobiDB-lite"/>
    </source>
</evidence>
<dbReference type="EMBL" id="JAROAS010000019">
    <property type="protein sequence ID" value="MED4128488.1"/>
    <property type="molecule type" value="Genomic_DNA"/>
</dbReference>
<evidence type="ECO:0000313" key="3">
    <source>
        <dbReference type="EMBL" id="MED4128488.1"/>
    </source>
</evidence>
<feature type="region of interest" description="Disordered" evidence="1">
    <location>
        <begin position="23"/>
        <end position="45"/>
    </location>
</feature>
<proteinExistence type="predicted"/>
<feature type="chain" id="PRO_5046080281" evidence="2">
    <location>
        <begin position="22"/>
        <end position="45"/>
    </location>
</feature>